<comment type="caution">
    <text evidence="10">The sequence shown here is derived from an EMBL/GenBank/DDBJ whole genome shotgun (WGS) entry which is preliminary data.</text>
</comment>
<dbReference type="SMART" id="SM00387">
    <property type="entry name" value="HATPase_c"/>
    <property type="match status" value="1"/>
</dbReference>
<dbReference type="Pfam" id="PF02518">
    <property type="entry name" value="HATPase_c"/>
    <property type="match status" value="1"/>
</dbReference>
<dbReference type="Pfam" id="PF00072">
    <property type="entry name" value="Response_reg"/>
    <property type="match status" value="1"/>
</dbReference>
<dbReference type="Pfam" id="PF00512">
    <property type="entry name" value="HisKA"/>
    <property type="match status" value="1"/>
</dbReference>
<dbReference type="SMART" id="SM00388">
    <property type="entry name" value="HisKA"/>
    <property type="match status" value="1"/>
</dbReference>
<dbReference type="InterPro" id="IPR036890">
    <property type="entry name" value="HATPase_C_sf"/>
</dbReference>
<keyword evidence="4" id="KW-0808">Transferase</keyword>
<dbReference type="PROSITE" id="PS50109">
    <property type="entry name" value="HIS_KIN"/>
    <property type="match status" value="1"/>
</dbReference>
<dbReference type="CDD" id="cd00082">
    <property type="entry name" value="HisKA"/>
    <property type="match status" value="1"/>
</dbReference>
<evidence type="ECO:0000256" key="3">
    <source>
        <dbReference type="ARBA" id="ARBA00022553"/>
    </source>
</evidence>
<dbReference type="Gene3D" id="3.30.565.10">
    <property type="entry name" value="Histidine kinase-like ATPase, C-terminal domain"/>
    <property type="match status" value="1"/>
</dbReference>
<evidence type="ECO:0000256" key="1">
    <source>
        <dbReference type="ARBA" id="ARBA00000085"/>
    </source>
</evidence>
<feature type="coiled-coil region" evidence="7">
    <location>
        <begin position="143"/>
        <end position="176"/>
    </location>
</feature>
<keyword evidence="5" id="KW-0418">Kinase</keyword>
<keyword evidence="7" id="KW-0175">Coiled coil</keyword>
<evidence type="ECO:0000313" key="11">
    <source>
        <dbReference type="Proteomes" id="UP000712080"/>
    </source>
</evidence>
<keyword evidence="11" id="KW-1185">Reference proteome</keyword>
<dbReference type="Gene3D" id="3.40.50.2300">
    <property type="match status" value="1"/>
</dbReference>
<dbReference type="EMBL" id="JAAMPU010000104">
    <property type="protein sequence ID" value="NMH28015.1"/>
    <property type="molecule type" value="Genomic_DNA"/>
</dbReference>
<dbReference type="PANTHER" id="PTHR43304:SF1">
    <property type="entry name" value="PAC DOMAIN-CONTAINING PROTEIN"/>
    <property type="match status" value="1"/>
</dbReference>
<evidence type="ECO:0000259" key="9">
    <source>
        <dbReference type="PROSITE" id="PS50110"/>
    </source>
</evidence>
<dbReference type="InterPro" id="IPR052162">
    <property type="entry name" value="Sensor_kinase/Photoreceptor"/>
</dbReference>
<dbReference type="RefSeq" id="WP_169527129.1">
    <property type="nucleotide sequence ID" value="NZ_JAAMPU010000104.1"/>
</dbReference>
<dbReference type="PRINTS" id="PR00344">
    <property type="entry name" value="BCTRLSENSOR"/>
</dbReference>
<dbReference type="SUPFAM" id="SSF55874">
    <property type="entry name" value="ATPase domain of HSP90 chaperone/DNA topoisomerase II/histidine kinase"/>
    <property type="match status" value="1"/>
</dbReference>
<dbReference type="EC" id="2.7.13.3" evidence="2"/>
<dbReference type="InterPro" id="IPR003661">
    <property type="entry name" value="HisK_dim/P_dom"/>
</dbReference>
<feature type="modified residue" description="4-aspartylphosphate" evidence="6">
    <location>
        <position position="50"/>
    </location>
</feature>
<protein>
    <recommendedName>
        <fullName evidence="2">histidine kinase</fullName>
        <ecNumber evidence="2">2.7.13.3</ecNumber>
    </recommendedName>
</protein>
<accession>A0A972FML9</accession>
<feature type="domain" description="Histidine kinase" evidence="8">
    <location>
        <begin position="186"/>
        <end position="410"/>
    </location>
</feature>
<dbReference type="Proteomes" id="UP000712080">
    <property type="component" value="Unassembled WGS sequence"/>
</dbReference>
<evidence type="ECO:0000259" key="8">
    <source>
        <dbReference type="PROSITE" id="PS50109"/>
    </source>
</evidence>
<dbReference type="InterPro" id="IPR011006">
    <property type="entry name" value="CheY-like_superfamily"/>
</dbReference>
<evidence type="ECO:0000256" key="2">
    <source>
        <dbReference type="ARBA" id="ARBA00012438"/>
    </source>
</evidence>
<dbReference type="PANTHER" id="PTHR43304">
    <property type="entry name" value="PHYTOCHROME-LIKE PROTEIN CPH1"/>
    <property type="match status" value="1"/>
</dbReference>
<dbReference type="InterPro" id="IPR004358">
    <property type="entry name" value="Sig_transdc_His_kin-like_C"/>
</dbReference>
<keyword evidence="3 6" id="KW-0597">Phosphoprotein</keyword>
<dbReference type="GO" id="GO:0000155">
    <property type="term" value="F:phosphorelay sensor kinase activity"/>
    <property type="evidence" value="ECO:0007669"/>
    <property type="project" value="InterPro"/>
</dbReference>
<organism evidence="10 11">
    <name type="scientific">Flavobacterium silvaticum</name>
    <dbReference type="NCBI Taxonomy" id="1852020"/>
    <lineage>
        <taxon>Bacteria</taxon>
        <taxon>Pseudomonadati</taxon>
        <taxon>Bacteroidota</taxon>
        <taxon>Flavobacteriia</taxon>
        <taxon>Flavobacteriales</taxon>
        <taxon>Flavobacteriaceae</taxon>
        <taxon>Flavobacterium</taxon>
    </lineage>
</organism>
<sequence length="410" mass="46891">MILIVDDKRENILPLKKILDLHGLESDDATSGEEALIKILKNDYALIIMDVQMPGMDGFEVVETMAQSSRSREIPVIFLSAINKEKKYIFKGYEAGAVDYITKPVDVDLLILKVKAFLKIYQQKKELKEIRDLLTHEVEIRKQAQLEQKMANESLEAKVQERTSELRKKNDELELRNHELQQFSWVVSHDLKEPLRKIETFIKIIRDRYVSADPKAADYIERTVNSASRMTRQIDDLLEYSRLSRNADLQQTDINSIIDEVILDYEHIIDRKRAYISRTSIPELPGIPSQLRQLFQNLVGNALKFSKPDESPEIKIDSEIVSEKNIDAKPDANGKFCRITVSDNGIGFDEAYLDKIFVIFQSLHDRHSYEGTGIGLAIAKKIIERHNGTIGAKSQPNQGATFIVVLPLNQ</sequence>
<reference evidence="10" key="1">
    <citation type="submission" date="2020-02" db="EMBL/GenBank/DDBJ databases">
        <title>Flavobacterium sp. genome.</title>
        <authorList>
            <person name="Jung H.S."/>
            <person name="Baek J.H."/>
            <person name="Jeon C.O."/>
        </authorList>
    </citation>
    <scope>NUCLEOTIDE SEQUENCE</scope>
    <source>
        <strain evidence="10">SE-s28</strain>
    </source>
</reference>
<dbReference type="InterPro" id="IPR036097">
    <property type="entry name" value="HisK_dim/P_sf"/>
</dbReference>
<evidence type="ECO:0000256" key="5">
    <source>
        <dbReference type="ARBA" id="ARBA00022777"/>
    </source>
</evidence>
<dbReference type="SMART" id="SM00448">
    <property type="entry name" value="REC"/>
    <property type="match status" value="1"/>
</dbReference>
<dbReference type="InterPro" id="IPR005467">
    <property type="entry name" value="His_kinase_dom"/>
</dbReference>
<dbReference type="PROSITE" id="PS50110">
    <property type="entry name" value="RESPONSE_REGULATORY"/>
    <property type="match status" value="1"/>
</dbReference>
<comment type="catalytic activity">
    <reaction evidence="1">
        <text>ATP + protein L-histidine = ADP + protein N-phospho-L-histidine.</text>
        <dbReference type="EC" id="2.7.13.3"/>
    </reaction>
</comment>
<dbReference type="Gene3D" id="1.10.287.130">
    <property type="match status" value="1"/>
</dbReference>
<proteinExistence type="predicted"/>
<dbReference type="InterPro" id="IPR003594">
    <property type="entry name" value="HATPase_dom"/>
</dbReference>
<dbReference type="SUPFAM" id="SSF52172">
    <property type="entry name" value="CheY-like"/>
    <property type="match status" value="1"/>
</dbReference>
<name>A0A972FML9_9FLAO</name>
<dbReference type="SUPFAM" id="SSF47384">
    <property type="entry name" value="Homodimeric domain of signal transducing histidine kinase"/>
    <property type="match status" value="1"/>
</dbReference>
<dbReference type="FunFam" id="3.30.565.10:FF:000006">
    <property type="entry name" value="Sensor histidine kinase WalK"/>
    <property type="match status" value="1"/>
</dbReference>
<dbReference type="InterPro" id="IPR001789">
    <property type="entry name" value="Sig_transdc_resp-reg_receiver"/>
</dbReference>
<evidence type="ECO:0000256" key="4">
    <source>
        <dbReference type="ARBA" id="ARBA00022679"/>
    </source>
</evidence>
<evidence type="ECO:0000256" key="6">
    <source>
        <dbReference type="PROSITE-ProRule" id="PRU00169"/>
    </source>
</evidence>
<dbReference type="AlphaFoldDB" id="A0A972FML9"/>
<evidence type="ECO:0000313" key="10">
    <source>
        <dbReference type="EMBL" id="NMH28015.1"/>
    </source>
</evidence>
<evidence type="ECO:0000256" key="7">
    <source>
        <dbReference type="SAM" id="Coils"/>
    </source>
</evidence>
<feature type="domain" description="Response regulatory" evidence="9">
    <location>
        <begin position="1"/>
        <end position="118"/>
    </location>
</feature>
<gene>
    <name evidence="10" type="ORF">G6047_08220</name>
</gene>